<dbReference type="EMBL" id="CCAG010007366">
    <property type="status" value="NOT_ANNOTATED_CDS"/>
    <property type="molecule type" value="Genomic_DNA"/>
</dbReference>
<dbReference type="AlphaFoldDB" id="A0A1B0FDK7"/>
<name>A0A1B0FDK7_GLOMM</name>
<keyword evidence="1" id="KW-0812">Transmembrane</keyword>
<proteinExistence type="predicted"/>
<feature type="transmembrane region" description="Helical" evidence="1">
    <location>
        <begin position="100"/>
        <end position="122"/>
    </location>
</feature>
<evidence type="ECO:0000256" key="1">
    <source>
        <dbReference type="SAM" id="Phobius"/>
    </source>
</evidence>
<keyword evidence="1" id="KW-1133">Transmembrane helix</keyword>
<evidence type="ECO:0000259" key="2">
    <source>
        <dbReference type="Pfam" id="PF21787"/>
    </source>
</evidence>
<sequence>MWITDEIQYRDIESDGPSTSAEAAQRQLQAHLPPALPSPQQAPANTKTLREMLSMEDRIVQISFEDVFTNSKTSHSREEDMVLGCGFNKNRTRTESHQKVLVLVFAARSLLTPFNIVLNAYLRTNDTSGLANLLEENVKAAEDMGLTVKAIVCGRGPENRLILDY</sequence>
<evidence type="ECO:0000313" key="4">
    <source>
        <dbReference type="Proteomes" id="UP000092444"/>
    </source>
</evidence>
<dbReference type="Pfam" id="PF21787">
    <property type="entry name" value="TNP-like_RNaseH_N"/>
    <property type="match status" value="1"/>
</dbReference>
<accession>A0A1B0FDK7</accession>
<evidence type="ECO:0000313" key="3">
    <source>
        <dbReference type="EnsemblMetazoa" id="GMOY001689-PA"/>
    </source>
</evidence>
<dbReference type="VEuPathDB" id="VectorBase:GMOY001689"/>
<protein>
    <recommendedName>
        <fullName evidence="2">Transposable element P transposase-like RNase H domain-containing protein</fullName>
    </recommendedName>
</protein>
<keyword evidence="1" id="KW-0472">Membrane</keyword>
<dbReference type="EnsemblMetazoa" id="GMOY001689-RA">
    <property type="protein sequence ID" value="GMOY001689-PA"/>
    <property type="gene ID" value="GMOY001689"/>
</dbReference>
<organism evidence="3 4">
    <name type="scientific">Glossina morsitans morsitans</name>
    <name type="common">Savannah tsetse fly</name>
    <dbReference type="NCBI Taxonomy" id="37546"/>
    <lineage>
        <taxon>Eukaryota</taxon>
        <taxon>Metazoa</taxon>
        <taxon>Ecdysozoa</taxon>
        <taxon>Arthropoda</taxon>
        <taxon>Hexapoda</taxon>
        <taxon>Insecta</taxon>
        <taxon>Pterygota</taxon>
        <taxon>Neoptera</taxon>
        <taxon>Endopterygota</taxon>
        <taxon>Diptera</taxon>
        <taxon>Brachycera</taxon>
        <taxon>Muscomorpha</taxon>
        <taxon>Hippoboscoidea</taxon>
        <taxon>Glossinidae</taxon>
        <taxon>Glossina</taxon>
    </lineage>
</organism>
<keyword evidence="4" id="KW-1185">Reference proteome</keyword>
<dbReference type="Proteomes" id="UP000092444">
    <property type="component" value="Unassembled WGS sequence"/>
</dbReference>
<dbReference type="PhylomeDB" id="A0A1B0FDK7"/>
<reference evidence="3" key="1">
    <citation type="submission" date="2020-05" db="UniProtKB">
        <authorList>
            <consortium name="EnsemblMetazoa"/>
        </authorList>
    </citation>
    <scope>IDENTIFICATION</scope>
    <source>
        <strain evidence="3">Yale</strain>
    </source>
</reference>
<dbReference type="InterPro" id="IPR048365">
    <property type="entry name" value="TNP-like_RNaseH_N"/>
</dbReference>
<feature type="domain" description="Transposable element P transposase-like RNase H" evidence="2">
    <location>
        <begin position="56"/>
        <end position="160"/>
    </location>
</feature>